<name>A0A3G7TQU5_9PSED</name>
<sequence>MNNTELSHLILSDHSRIEAAISTGAAWEVWFQVEFLMLLRAAHLGVAREVPYPPPNQALHLDVLARHTVESYAIEVKVESATNAGNKLLAETRKDIEKIAKYTEPVDARWVVSLAYSDEAKRSLRGFTAQSNGHAIYHESGAIGCMIVTV</sequence>
<gene>
    <name evidence="1" type="ORF">C4K04_2967</name>
</gene>
<protein>
    <submittedName>
        <fullName evidence="1">Uncharacterized protein</fullName>
    </submittedName>
</protein>
<accession>A0A3G7TQU5</accession>
<proteinExistence type="predicted"/>
<evidence type="ECO:0000313" key="1">
    <source>
        <dbReference type="EMBL" id="AZE48639.1"/>
    </source>
</evidence>
<reference evidence="1 2" key="1">
    <citation type="submission" date="2018-03" db="EMBL/GenBank/DDBJ databases">
        <title>Diversity of phytobeneficial traits revealed by whole-genome analysis of worldwide-isolated phenazine-producing Pseudomonas spp.</title>
        <authorList>
            <person name="Biessy A."/>
            <person name="Novinscak A."/>
            <person name="Blom J."/>
            <person name="Leger G."/>
            <person name="Thomashow L.S."/>
            <person name="Cazorla F.M."/>
            <person name="Josic D."/>
            <person name="Filion M."/>
        </authorList>
    </citation>
    <scope>NUCLEOTIDE SEQUENCE [LARGE SCALE GENOMIC DNA]</scope>
    <source>
        <strain evidence="1 2">B25</strain>
    </source>
</reference>
<dbReference type="EMBL" id="CP027753">
    <property type="protein sequence ID" value="AZE48639.1"/>
    <property type="molecule type" value="Genomic_DNA"/>
</dbReference>
<organism evidence="1 2">
    <name type="scientific">Pseudomonas chlororaphis</name>
    <dbReference type="NCBI Taxonomy" id="587753"/>
    <lineage>
        <taxon>Bacteria</taxon>
        <taxon>Pseudomonadati</taxon>
        <taxon>Pseudomonadota</taxon>
        <taxon>Gammaproteobacteria</taxon>
        <taxon>Pseudomonadales</taxon>
        <taxon>Pseudomonadaceae</taxon>
        <taxon>Pseudomonas</taxon>
    </lineage>
</organism>
<dbReference type="AlphaFoldDB" id="A0A3G7TQU5"/>
<evidence type="ECO:0000313" key="2">
    <source>
        <dbReference type="Proteomes" id="UP000268048"/>
    </source>
</evidence>
<dbReference type="Proteomes" id="UP000268048">
    <property type="component" value="Chromosome"/>
</dbReference>
<dbReference type="RefSeq" id="WP_124320557.1">
    <property type="nucleotide sequence ID" value="NZ_CP027753.1"/>
</dbReference>